<dbReference type="eggNOG" id="COG0517">
    <property type="taxonomic scope" value="Bacteria"/>
</dbReference>
<feature type="domain" description="CBS" evidence="3">
    <location>
        <begin position="7"/>
        <end position="66"/>
    </location>
</feature>
<keyword evidence="1 2" id="KW-0129">CBS domain</keyword>
<evidence type="ECO:0000256" key="1">
    <source>
        <dbReference type="ARBA" id="ARBA00023122"/>
    </source>
</evidence>
<dbReference type="STRING" id="545694.TREPR_1127"/>
<dbReference type="Gene3D" id="3.10.580.10">
    <property type="entry name" value="CBS-domain"/>
    <property type="match status" value="1"/>
</dbReference>
<dbReference type="CDD" id="cd04584">
    <property type="entry name" value="CBS_pair_AcuB_like"/>
    <property type="match status" value="1"/>
</dbReference>
<sequence length="214" mass="23618">MLINRVMTKNPIYVHPDMSVTEVRSLMEKEQIGHLPVLDKNNKLVGILTKKDMLQAGPSAATSLDMYEISYLLSKLRVEKIMVKDVITVDENEVVEEVARIMADKDIGCIPVLKGELLVGIITETDLFHVFVKAFGARHPGIRITINVAEKPGQLEKLTHAITVKGGNIIALVPSDGDDLDHRRITLKISGLSRADIEESVHALPDAVLEDIRG</sequence>
<dbReference type="InterPro" id="IPR051257">
    <property type="entry name" value="Diverse_CBS-Domain"/>
</dbReference>
<proteinExistence type="predicted"/>
<reference evidence="4 5" key="2">
    <citation type="journal article" date="2011" name="ISME J.">
        <title>RNA-seq reveals cooperative metabolic interactions between two termite-gut spirochete species in co-culture.</title>
        <authorList>
            <person name="Rosenthal A.Z."/>
            <person name="Matson E.G."/>
            <person name="Eldar A."/>
            <person name="Leadbetter J.R."/>
        </authorList>
    </citation>
    <scope>NUCLEOTIDE SEQUENCE [LARGE SCALE GENOMIC DNA]</scope>
    <source>
        <strain evidence="5">ATCC BAA-887 / DSM 12427 / ZAS-2</strain>
    </source>
</reference>
<evidence type="ECO:0000259" key="3">
    <source>
        <dbReference type="PROSITE" id="PS51371"/>
    </source>
</evidence>
<dbReference type="Pfam" id="PF22190">
    <property type="entry name" value="TTHA0829-like_ACT"/>
    <property type="match status" value="1"/>
</dbReference>
<dbReference type="HOGENOM" id="CLU_040681_6_0_12"/>
<dbReference type="RefSeq" id="WP_015708945.1">
    <property type="nucleotide sequence ID" value="NC_015578.1"/>
</dbReference>
<dbReference type="OrthoDB" id="9802114at2"/>
<dbReference type="SMART" id="SM00116">
    <property type="entry name" value="CBS"/>
    <property type="match status" value="2"/>
</dbReference>
<dbReference type="SUPFAM" id="SSF54631">
    <property type="entry name" value="CBS-domain pair"/>
    <property type="match status" value="1"/>
</dbReference>
<protein>
    <submittedName>
        <fullName evidence="4">CBS domain protein</fullName>
    </submittedName>
</protein>
<dbReference type="Pfam" id="PF00571">
    <property type="entry name" value="CBS"/>
    <property type="match status" value="2"/>
</dbReference>
<dbReference type="KEGG" id="tpi:TREPR_1127"/>
<dbReference type="InterPro" id="IPR000644">
    <property type="entry name" value="CBS_dom"/>
</dbReference>
<keyword evidence="5" id="KW-1185">Reference proteome</keyword>
<dbReference type="PANTHER" id="PTHR43080:SF2">
    <property type="entry name" value="CBS DOMAIN-CONTAINING PROTEIN"/>
    <property type="match status" value="1"/>
</dbReference>
<feature type="domain" description="CBS" evidence="3">
    <location>
        <begin position="82"/>
        <end position="138"/>
    </location>
</feature>
<dbReference type="PROSITE" id="PS51371">
    <property type="entry name" value="CBS"/>
    <property type="match status" value="2"/>
</dbReference>
<dbReference type="EMBL" id="CP001843">
    <property type="protein sequence ID" value="AEF85757.1"/>
    <property type="molecule type" value="Genomic_DNA"/>
</dbReference>
<dbReference type="AlphaFoldDB" id="F5YH78"/>
<organism evidence="4 5">
    <name type="scientific">Treponema primitia (strain ATCC BAA-887 / DSM 12427 / ZAS-2)</name>
    <dbReference type="NCBI Taxonomy" id="545694"/>
    <lineage>
        <taxon>Bacteria</taxon>
        <taxon>Pseudomonadati</taxon>
        <taxon>Spirochaetota</taxon>
        <taxon>Spirochaetia</taxon>
        <taxon>Spirochaetales</taxon>
        <taxon>Treponemataceae</taxon>
        <taxon>Treponema</taxon>
    </lineage>
</organism>
<dbReference type="Proteomes" id="UP000009223">
    <property type="component" value="Chromosome"/>
</dbReference>
<gene>
    <name evidence="4" type="ordered locus">TREPR_1127</name>
</gene>
<name>F5YH78_TREPZ</name>
<reference evidence="5" key="1">
    <citation type="submission" date="2009-12" db="EMBL/GenBank/DDBJ databases">
        <title>Complete sequence of Treponema primitia strain ZAS-2.</title>
        <authorList>
            <person name="Tetu S.G."/>
            <person name="Matson E."/>
            <person name="Ren Q."/>
            <person name="Seshadri R."/>
            <person name="Elbourne L."/>
            <person name="Hassan K.A."/>
            <person name="Durkin A."/>
            <person name="Radune D."/>
            <person name="Mohamoud Y."/>
            <person name="Shay R."/>
            <person name="Jin S."/>
            <person name="Zhang X."/>
            <person name="Lucey K."/>
            <person name="Ballor N.R."/>
            <person name="Ottesen E."/>
            <person name="Rosenthal R."/>
            <person name="Allen A."/>
            <person name="Leadbetter J.R."/>
            <person name="Paulsen I.T."/>
        </authorList>
    </citation>
    <scope>NUCLEOTIDE SEQUENCE [LARGE SCALE GENOMIC DNA]</scope>
    <source>
        <strain evidence="5">ATCC BAA-887 / DSM 12427 / ZAS-2</strain>
    </source>
</reference>
<evidence type="ECO:0000256" key="2">
    <source>
        <dbReference type="PROSITE-ProRule" id="PRU00703"/>
    </source>
</evidence>
<accession>F5YH78</accession>
<dbReference type="PANTHER" id="PTHR43080">
    <property type="entry name" value="CBS DOMAIN-CONTAINING PROTEIN CBSX3, MITOCHONDRIAL"/>
    <property type="match status" value="1"/>
</dbReference>
<dbReference type="InterPro" id="IPR046342">
    <property type="entry name" value="CBS_dom_sf"/>
</dbReference>
<evidence type="ECO:0000313" key="5">
    <source>
        <dbReference type="Proteomes" id="UP000009223"/>
    </source>
</evidence>
<evidence type="ECO:0000313" key="4">
    <source>
        <dbReference type="EMBL" id="AEF85757.1"/>
    </source>
</evidence>